<evidence type="ECO:0000313" key="3">
    <source>
        <dbReference type="EMBL" id="CAH8382757.1"/>
    </source>
</evidence>
<evidence type="ECO:0000313" key="4">
    <source>
        <dbReference type="Proteomes" id="UP001642260"/>
    </source>
</evidence>
<dbReference type="SUPFAM" id="SSF57889">
    <property type="entry name" value="Cysteine-rich domain"/>
    <property type="match status" value="3"/>
</dbReference>
<reference evidence="3 4" key="1">
    <citation type="submission" date="2022-03" db="EMBL/GenBank/DDBJ databases">
        <authorList>
            <person name="Macdonald S."/>
            <person name="Ahmed S."/>
            <person name="Newling K."/>
        </authorList>
    </citation>
    <scope>NUCLEOTIDE SEQUENCE [LARGE SCALE GENOMIC DNA]</scope>
</reference>
<dbReference type="PANTHER" id="PTHR32410:SF203">
    <property type="entry name" value="CYSTEINE_HISTIDINE-RICH C1 DOMAIN FAMILY PROTEIN"/>
    <property type="match status" value="1"/>
</dbReference>
<feature type="domain" description="DC1" evidence="2">
    <location>
        <begin position="59"/>
        <end position="109"/>
    </location>
</feature>
<comment type="caution">
    <text evidence="3">The sequence shown here is derived from an EMBL/GenBank/DDBJ whole genome shotgun (WGS) entry which is preliminary data.</text>
</comment>
<dbReference type="EMBL" id="CAKOAT010564042">
    <property type="protein sequence ID" value="CAH8382757.1"/>
    <property type="molecule type" value="Genomic_DNA"/>
</dbReference>
<dbReference type="InterPro" id="IPR004146">
    <property type="entry name" value="DC1"/>
</dbReference>
<sequence length="455" mass="52086">MAKLKHGAHECVLTSPEIIANGICNICFKDEPIEFSCDLCNFDLCRPCSKLPLKVSHGFHPQHPLEFCLGNREGNEGYKLCSGCGHLFSDLSLYYKCKDCEIFLDLGCAVLNNIETSWYAEEKLHYSHAHLLRRCKPGPDANNAKLRFKKGCQVCMKDNFGDHSYQCVECGWMYHFDCLKIPQSVVKKSYHIHPLVCQIFFPDDDDDYDSLEYCGVCETRIHAGLYAYCCLECGFVSHIECMLHEEVPSPMYLKDLYSHGEKLITRPPADHDDECETTELENKLVVIDVRHNHVLKSRNVTASQIQCKICYRKIHGRLWECDQTCDFKAHDNCVKLRQQSRYKFHLSHPLTLLPSFPAGAITLRLLRCNICKGKINSFNLFCRICDFIICTKCAVSVKMRLGELQRGQKFIRYYEQGNCLKGGHDMVQVMVSSSYTVACTICEDRLCNENIVSGL</sequence>
<dbReference type="Proteomes" id="UP001642260">
    <property type="component" value="Unassembled WGS sequence"/>
</dbReference>
<dbReference type="PANTHER" id="PTHR32410">
    <property type="entry name" value="CYSTEINE/HISTIDINE-RICH C1 DOMAIN FAMILY PROTEIN"/>
    <property type="match status" value="1"/>
</dbReference>
<organism evidence="3 4">
    <name type="scientific">Eruca vesicaria subsp. sativa</name>
    <name type="common">Garden rocket</name>
    <name type="synonym">Eruca sativa</name>
    <dbReference type="NCBI Taxonomy" id="29727"/>
    <lineage>
        <taxon>Eukaryota</taxon>
        <taxon>Viridiplantae</taxon>
        <taxon>Streptophyta</taxon>
        <taxon>Embryophyta</taxon>
        <taxon>Tracheophyta</taxon>
        <taxon>Spermatophyta</taxon>
        <taxon>Magnoliopsida</taxon>
        <taxon>eudicotyledons</taxon>
        <taxon>Gunneridae</taxon>
        <taxon>Pentapetalae</taxon>
        <taxon>rosids</taxon>
        <taxon>malvids</taxon>
        <taxon>Brassicales</taxon>
        <taxon>Brassicaceae</taxon>
        <taxon>Brassiceae</taxon>
        <taxon>Eruca</taxon>
    </lineage>
</organism>
<evidence type="ECO:0000256" key="1">
    <source>
        <dbReference type="ARBA" id="ARBA00022737"/>
    </source>
</evidence>
<name>A0ABC8LGS7_ERUVS</name>
<accession>A0ABC8LGS7</accession>
<dbReference type="AlphaFoldDB" id="A0ABC8LGS7"/>
<protein>
    <recommendedName>
        <fullName evidence="2">DC1 domain-containing protein</fullName>
    </recommendedName>
</protein>
<feature type="domain" description="DC1" evidence="2">
    <location>
        <begin position="344"/>
        <end position="394"/>
    </location>
</feature>
<keyword evidence="1" id="KW-0677">Repeat</keyword>
<dbReference type="InterPro" id="IPR053192">
    <property type="entry name" value="Vacuole_Formation_Reg"/>
</dbReference>
<dbReference type="InterPro" id="IPR046349">
    <property type="entry name" value="C1-like_sf"/>
</dbReference>
<dbReference type="Pfam" id="PF03107">
    <property type="entry name" value="C1_2"/>
    <property type="match status" value="2"/>
</dbReference>
<keyword evidence="4" id="KW-1185">Reference proteome</keyword>
<evidence type="ECO:0000259" key="2">
    <source>
        <dbReference type="Pfam" id="PF03107"/>
    </source>
</evidence>
<gene>
    <name evidence="3" type="ORF">ERUC_LOCUS35240</name>
</gene>
<proteinExistence type="predicted"/>